<comment type="catalytic activity">
    <reaction evidence="8">
        <text>L-threonyl-[protein] + ATP = O-phospho-L-threonyl-[protein] + ADP + H(+)</text>
        <dbReference type="Rhea" id="RHEA:46608"/>
        <dbReference type="Rhea" id="RHEA-COMP:11060"/>
        <dbReference type="Rhea" id="RHEA-COMP:11605"/>
        <dbReference type="ChEBI" id="CHEBI:15378"/>
        <dbReference type="ChEBI" id="CHEBI:30013"/>
        <dbReference type="ChEBI" id="CHEBI:30616"/>
        <dbReference type="ChEBI" id="CHEBI:61977"/>
        <dbReference type="ChEBI" id="CHEBI:456216"/>
        <dbReference type="EC" id="2.7.11.1"/>
    </reaction>
</comment>
<dbReference type="CDD" id="cd05581">
    <property type="entry name" value="STKc_PDK1"/>
    <property type="match status" value="1"/>
</dbReference>
<proteinExistence type="inferred from homology"/>
<dbReference type="InterPro" id="IPR011009">
    <property type="entry name" value="Kinase-like_dom_sf"/>
</dbReference>
<dbReference type="InterPro" id="IPR050236">
    <property type="entry name" value="Ser_Thr_kinase_AGC"/>
</dbReference>
<comment type="similarity">
    <text evidence="1">Belongs to the protein kinase superfamily. AGC Ser/Thr protein kinase family. PDPK1 subfamily.</text>
</comment>
<dbReference type="SUPFAM" id="SSF56112">
    <property type="entry name" value="Protein kinase-like (PK-like)"/>
    <property type="match status" value="1"/>
</dbReference>
<dbReference type="GO" id="GO:0005524">
    <property type="term" value="F:ATP binding"/>
    <property type="evidence" value="ECO:0007669"/>
    <property type="project" value="UniProtKB-UniRule"/>
</dbReference>
<feature type="region of interest" description="Disordered" evidence="11">
    <location>
        <begin position="495"/>
        <end position="534"/>
    </location>
</feature>
<dbReference type="Proteomes" id="UP000780801">
    <property type="component" value="Unassembled WGS sequence"/>
</dbReference>
<dbReference type="PANTHER" id="PTHR24356">
    <property type="entry name" value="SERINE/THREONINE-PROTEIN KINASE"/>
    <property type="match status" value="1"/>
</dbReference>
<evidence type="ECO:0000256" key="11">
    <source>
        <dbReference type="SAM" id="MobiDB-lite"/>
    </source>
</evidence>
<accession>A0A9P6FVN4</accession>
<comment type="catalytic activity">
    <reaction evidence="9">
        <text>L-seryl-[protein] + ATP = O-phospho-L-seryl-[protein] + ADP + H(+)</text>
        <dbReference type="Rhea" id="RHEA:17989"/>
        <dbReference type="Rhea" id="RHEA-COMP:9863"/>
        <dbReference type="Rhea" id="RHEA-COMP:11604"/>
        <dbReference type="ChEBI" id="CHEBI:15378"/>
        <dbReference type="ChEBI" id="CHEBI:29999"/>
        <dbReference type="ChEBI" id="CHEBI:30616"/>
        <dbReference type="ChEBI" id="CHEBI:83421"/>
        <dbReference type="ChEBI" id="CHEBI:456216"/>
        <dbReference type="EC" id="2.7.11.1"/>
    </reaction>
</comment>
<dbReference type="Pfam" id="PF00069">
    <property type="entry name" value="Pkinase"/>
    <property type="match status" value="1"/>
</dbReference>
<feature type="region of interest" description="Disordered" evidence="11">
    <location>
        <begin position="1"/>
        <end position="65"/>
    </location>
</feature>
<evidence type="ECO:0000313" key="13">
    <source>
        <dbReference type="EMBL" id="KAF9582433.1"/>
    </source>
</evidence>
<evidence type="ECO:0000256" key="10">
    <source>
        <dbReference type="PROSITE-ProRule" id="PRU10141"/>
    </source>
</evidence>
<dbReference type="InterPro" id="IPR017441">
    <property type="entry name" value="Protein_kinase_ATP_BS"/>
</dbReference>
<dbReference type="InterPro" id="IPR039046">
    <property type="entry name" value="PDPK1"/>
</dbReference>
<evidence type="ECO:0000256" key="3">
    <source>
        <dbReference type="ARBA" id="ARBA00022527"/>
    </source>
</evidence>
<keyword evidence="4" id="KW-0808">Transferase</keyword>
<sequence>MSSATPLADLAPEPVLPHPSLPAPDSPADSLDLHANSTTLVSTSSLSPSPSTTTHLTTASAPPNKAVATATTPELNGAAAATASIVRKRTLKDYRLGRTLGEGAYSTVVAAIDHSNGRDYAIKVLDKRHIIREKKVKYVNIEKNTLYKLDHPGIVKLYSTFQDASSLYYVLELCPNGDLLTFIRRLGSFDEEGAQFYAAQILTAVDYMHSKGVIHRDLKPEKMYIKLTDFGTAKLLETSEDGAETDRANSFVGTAEYVSPELLTEKSAWQFILLAGRPPFKGTNEYQTFQKIVNLEYTFPVGFPDTAKDLVTKLLVHDANARLGANNTIDLLKQHPFFDGVQWDELWTMPAPASSVLGQETITSEDLTLIAIDPFREIGPSGSSMGNSGCNSVDTPGDGIESEDEDNTRSVENLTTTLNDMTLTNDGSVQDDLPTVAIAKRSGTESGEDLKEVFKATSRSDLSAPVTNGHSKKKSGSKHAIMSLFTSHSALKQSLAKLVGKKPKNGTSGENTVPKSGSRSATDSPAVPRRERAE</sequence>
<comment type="caution">
    <text evidence="13">The sequence shown here is derived from an EMBL/GenBank/DDBJ whole genome shotgun (WGS) entry which is preliminary data.</text>
</comment>
<dbReference type="Gene3D" id="1.10.510.10">
    <property type="entry name" value="Transferase(Phosphotransferase) domain 1"/>
    <property type="match status" value="1"/>
</dbReference>
<keyword evidence="6 13" id="KW-0418">Kinase</keyword>
<feature type="binding site" evidence="10">
    <location>
        <position position="123"/>
    </location>
    <ligand>
        <name>ATP</name>
        <dbReference type="ChEBI" id="CHEBI:30616"/>
    </ligand>
</feature>
<evidence type="ECO:0000256" key="9">
    <source>
        <dbReference type="ARBA" id="ARBA00048679"/>
    </source>
</evidence>
<dbReference type="FunFam" id="3.30.200.20:FF:000191">
    <property type="entry name" value="3-phosphoinositide-dependent protein kinase 2-like"/>
    <property type="match status" value="1"/>
</dbReference>
<evidence type="ECO:0000256" key="1">
    <source>
        <dbReference type="ARBA" id="ARBA00010006"/>
    </source>
</evidence>
<dbReference type="PROSITE" id="PS50011">
    <property type="entry name" value="PROTEIN_KINASE_DOM"/>
    <property type="match status" value="1"/>
</dbReference>
<evidence type="ECO:0000256" key="2">
    <source>
        <dbReference type="ARBA" id="ARBA00012513"/>
    </source>
</evidence>
<organism evidence="13 14">
    <name type="scientific">Lunasporangiospora selenospora</name>
    <dbReference type="NCBI Taxonomy" id="979761"/>
    <lineage>
        <taxon>Eukaryota</taxon>
        <taxon>Fungi</taxon>
        <taxon>Fungi incertae sedis</taxon>
        <taxon>Mucoromycota</taxon>
        <taxon>Mortierellomycotina</taxon>
        <taxon>Mortierellomycetes</taxon>
        <taxon>Mortierellales</taxon>
        <taxon>Mortierellaceae</taxon>
        <taxon>Lunasporangiospora</taxon>
    </lineage>
</organism>
<evidence type="ECO:0000256" key="6">
    <source>
        <dbReference type="ARBA" id="ARBA00022777"/>
    </source>
</evidence>
<keyword evidence="14" id="KW-1185">Reference proteome</keyword>
<dbReference type="Gene3D" id="3.30.200.20">
    <property type="entry name" value="Phosphorylase Kinase, domain 1"/>
    <property type="match status" value="1"/>
</dbReference>
<dbReference type="GO" id="GO:0004674">
    <property type="term" value="F:protein serine/threonine kinase activity"/>
    <property type="evidence" value="ECO:0007669"/>
    <property type="project" value="UniProtKB-KW"/>
</dbReference>
<protein>
    <recommendedName>
        <fullName evidence="2">non-specific serine/threonine protein kinase</fullName>
        <ecNumber evidence="2">2.7.11.1</ecNumber>
    </recommendedName>
</protein>
<dbReference type="AlphaFoldDB" id="A0A9P6FVN4"/>
<dbReference type="PROSITE" id="PS00107">
    <property type="entry name" value="PROTEIN_KINASE_ATP"/>
    <property type="match status" value="1"/>
</dbReference>
<keyword evidence="7 10" id="KW-0067">ATP-binding</keyword>
<gene>
    <name evidence="13" type="primary">PKH3</name>
    <name evidence="13" type="ORF">BGW38_000216</name>
</gene>
<dbReference type="InterPro" id="IPR000719">
    <property type="entry name" value="Prot_kinase_dom"/>
</dbReference>
<dbReference type="OrthoDB" id="347657at2759"/>
<feature type="compositionally biased region" description="Polar residues" evidence="11">
    <location>
        <begin position="505"/>
        <end position="523"/>
    </location>
</feature>
<name>A0A9P6FVN4_9FUNG</name>
<evidence type="ECO:0000256" key="4">
    <source>
        <dbReference type="ARBA" id="ARBA00022679"/>
    </source>
</evidence>
<keyword evidence="5 10" id="KW-0547">Nucleotide-binding</keyword>
<feature type="domain" description="Protein kinase" evidence="12">
    <location>
        <begin position="94"/>
        <end position="338"/>
    </location>
</feature>
<dbReference type="GO" id="GO:0035556">
    <property type="term" value="P:intracellular signal transduction"/>
    <property type="evidence" value="ECO:0007669"/>
    <property type="project" value="TreeGrafter"/>
</dbReference>
<reference evidence="13" key="1">
    <citation type="journal article" date="2020" name="Fungal Divers.">
        <title>Resolving the Mortierellaceae phylogeny through synthesis of multi-gene phylogenetics and phylogenomics.</title>
        <authorList>
            <person name="Vandepol N."/>
            <person name="Liber J."/>
            <person name="Desiro A."/>
            <person name="Na H."/>
            <person name="Kennedy M."/>
            <person name="Barry K."/>
            <person name="Grigoriev I.V."/>
            <person name="Miller A.N."/>
            <person name="O'Donnell K."/>
            <person name="Stajich J.E."/>
            <person name="Bonito G."/>
        </authorList>
    </citation>
    <scope>NUCLEOTIDE SEQUENCE</scope>
    <source>
        <strain evidence="13">KOD1015</strain>
    </source>
</reference>
<dbReference type="EMBL" id="JAABOA010001053">
    <property type="protein sequence ID" value="KAF9582433.1"/>
    <property type="molecule type" value="Genomic_DNA"/>
</dbReference>
<feature type="compositionally biased region" description="Pro residues" evidence="11">
    <location>
        <begin position="14"/>
        <end position="25"/>
    </location>
</feature>
<dbReference type="PANTHER" id="PTHR24356:SF163">
    <property type="entry name" value="3-PHOSPHOINOSITIDE-DEPENDENT PROTEIN KINASE 1-RELATED"/>
    <property type="match status" value="1"/>
</dbReference>
<dbReference type="EC" id="2.7.11.1" evidence="2"/>
<evidence type="ECO:0000256" key="7">
    <source>
        <dbReference type="ARBA" id="ARBA00022840"/>
    </source>
</evidence>
<evidence type="ECO:0000259" key="12">
    <source>
        <dbReference type="PROSITE" id="PS50011"/>
    </source>
</evidence>
<evidence type="ECO:0000313" key="14">
    <source>
        <dbReference type="Proteomes" id="UP000780801"/>
    </source>
</evidence>
<feature type="compositionally biased region" description="Low complexity" evidence="11">
    <location>
        <begin position="37"/>
        <end position="63"/>
    </location>
</feature>
<evidence type="ECO:0000256" key="5">
    <source>
        <dbReference type="ARBA" id="ARBA00022741"/>
    </source>
</evidence>
<evidence type="ECO:0000256" key="8">
    <source>
        <dbReference type="ARBA" id="ARBA00047899"/>
    </source>
</evidence>
<keyword evidence="3" id="KW-0723">Serine/threonine-protein kinase</keyword>